<keyword evidence="4" id="KW-1185">Reference proteome</keyword>
<evidence type="ECO:0000313" key="4">
    <source>
        <dbReference type="Proteomes" id="UP001632038"/>
    </source>
</evidence>
<feature type="domain" description="Sec23/Sec24 trunk" evidence="2">
    <location>
        <begin position="1"/>
        <end position="61"/>
    </location>
</feature>
<dbReference type="InterPro" id="IPR006896">
    <property type="entry name" value="Sec23/24_trunk_dom"/>
</dbReference>
<gene>
    <name evidence="3" type="ORF">CASFOL_037300</name>
</gene>
<dbReference type="AlphaFoldDB" id="A0ABD3BNL0"/>
<dbReference type="InterPro" id="IPR036465">
    <property type="entry name" value="vWFA_dom_sf"/>
</dbReference>
<name>A0ABD3BNL0_9LAMI</name>
<dbReference type="InterPro" id="IPR014721">
    <property type="entry name" value="Ribsml_uS5_D2-typ_fold_subgr"/>
</dbReference>
<dbReference type="PANTHER" id="PTHR13803">
    <property type="entry name" value="SEC24-RELATED PROTEIN"/>
    <property type="match status" value="1"/>
</dbReference>
<feature type="compositionally biased region" description="Polar residues" evidence="1">
    <location>
        <begin position="88"/>
        <end position="100"/>
    </location>
</feature>
<dbReference type="Proteomes" id="UP001632038">
    <property type="component" value="Unassembled WGS sequence"/>
</dbReference>
<sequence length="250" mass="27992">MATDLTKYKIAANIYAFIDKYKDIASLGALAKYTSGQVYYYPSFQSSIHKDKLRHELIRDFTREAAWESVMRIRRSKEAAGKRKAPRNQKNGQPQESGSATAAILRNGVAERGKERKIEELTGETAFAMPELRLRRGISSGGEGWPSSSSFSTLSSTTNYRRLRHYWPPGKLLLGFPNRATTKSLFPASTRTSQLRLPPSSKLHSTVYKGKDLQITLSILKVPQFAGIDDVFTSSRGSTKTLGNFVKYLE</sequence>
<dbReference type="InterPro" id="IPR050550">
    <property type="entry name" value="SEC23_SEC24_subfamily"/>
</dbReference>
<evidence type="ECO:0000256" key="1">
    <source>
        <dbReference type="SAM" id="MobiDB-lite"/>
    </source>
</evidence>
<dbReference type="Pfam" id="PF04811">
    <property type="entry name" value="Sec23_trunk"/>
    <property type="match status" value="1"/>
</dbReference>
<evidence type="ECO:0000313" key="3">
    <source>
        <dbReference type="EMBL" id="KAL3618852.1"/>
    </source>
</evidence>
<dbReference type="Gene3D" id="3.30.230.10">
    <property type="match status" value="1"/>
</dbReference>
<protein>
    <recommendedName>
        <fullName evidence="2">Sec23/Sec24 trunk domain-containing protein</fullName>
    </recommendedName>
</protein>
<comment type="caution">
    <text evidence="3">The sequence shown here is derived from an EMBL/GenBank/DDBJ whole genome shotgun (WGS) entry which is preliminary data.</text>
</comment>
<proteinExistence type="predicted"/>
<reference evidence="4" key="1">
    <citation type="journal article" date="2024" name="IScience">
        <title>Strigolactones Initiate the Formation of Haustorium-like Structures in Castilleja.</title>
        <authorList>
            <person name="Buerger M."/>
            <person name="Peterson D."/>
            <person name="Chory J."/>
        </authorList>
    </citation>
    <scope>NUCLEOTIDE SEQUENCE [LARGE SCALE GENOMIC DNA]</scope>
</reference>
<dbReference type="SUPFAM" id="SSF53300">
    <property type="entry name" value="vWA-like"/>
    <property type="match status" value="1"/>
</dbReference>
<feature type="region of interest" description="Disordered" evidence="1">
    <location>
        <begin position="77"/>
        <end position="102"/>
    </location>
</feature>
<organism evidence="3 4">
    <name type="scientific">Castilleja foliolosa</name>
    <dbReference type="NCBI Taxonomy" id="1961234"/>
    <lineage>
        <taxon>Eukaryota</taxon>
        <taxon>Viridiplantae</taxon>
        <taxon>Streptophyta</taxon>
        <taxon>Embryophyta</taxon>
        <taxon>Tracheophyta</taxon>
        <taxon>Spermatophyta</taxon>
        <taxon>Magnoliopsida</taxon>
        <taxon>eudicotyledons</taxon>
        <taxon>Gunneridae</taxon>
        <taxon>Pentapetalae</taxon>
        <taxon>asterids</taxon>
        <taxon>lamiids</taxon>
        <taxon>Lamiales</taxon>
        <taxon>Orobanchaceae</taxon>
        <taxon>Pedicularideae</taxon>
        <taxon>Castillejinae</taxon>
        <taxon>Castilleja</taxon>
    </lineage>
</organism>
<accession>A0ABD3BNL0</accession>
<dbReference type="PANTHER" id="PTHR13803:SF39">
    <property type="entry name" value="SECRETORY 24AB, ISOFORM A"/>
    <property type="match status" value="1"/>
</dbReference>
<dbReference type="Gene3D" id="2.60.40.1670">
    <property type="entry name" value="beta-sandwich domain of Sec23/24"/>
    <property type="match status" value="1"/>
</dbReference>
<dbReference type="EMBL" id="JAVIJP010000074">
    <property type="protein sequence ID" value="KAL3618852.1"/>
    <property type="molecule type" value="Genomic_DNA"/>
</dbReference>
<evidence type="ECO:0000259" key="2">
    <source>
        <dbReference type="Pfam" id="PF04811"/>
    </source>
</evidence>
<dbReference type="Gene3D" id="3.40.50.410">
    <property type="entry name" value="von Willebrand factor, type A domain"/>
    <property type="match status" value="1"/>
</dbReference>